<gene>
    <name evidence="2" type="ORF">AVDCRST_MAG04-1472</name>
</gene>
<protein>
    <submittedName>
        <fullName evidence="2">Uncharacterized protein</fullName>
    </submittedName>
</protein>
<accession>A0A6J4I325</accession>
<evidence type="ECO:0000313" key="2">
    <source>
        <dbReference type="EMBL" id="CAA9238787.1"/>
    </source>
</evidence>
<organism evidence="2">
    <name type="scientific">uncultured Acetobacteraceae bacterium</name>
    <dbReference type="NCBI Taxonomy" id="169975"/>
    <lineage>
        <taxon>Bacteria</taxon>
        <taxon>Pseudomonadati</taxon>
        <taxon>Pseudomonadota</taxon>
        <taxon>Alphaproteobacteria</taxon>
        <taxon>Acetobacterales</taxon>
        <taxon>Acetobacteraceae</taxon>
        <taxon>environmental samples</taxon>
    </lineage>
</organism>
<reference evidence="2" key="1">
    <citation type="submission" date="2020-02" db="EMBL/GenBank/DDBJ databases">
        <authorList>
            <person name="Meier V. D."/>
        </authorList>
    </citation>
    <scope>NUCLEOTIDE SEQUENCE</scope>
    <source>
        <strain evidence="2">AVDCRST_MAG04</strain>
    </source>
</reference>
<feature type="non-terminal residue" evidence="2">
    <location>
        <position position="80"/>
    </location>
</feature>
<feature type="compositionally biased region" description="Low complexity" evidence="1">
    <location>
        <begin position="25"/>
        <end position="44"/>
    </location>
</feature>
<feature type="region of interest" description="Disordered" evidence="1">
    <location>
        <begin position="25"/>
        <end position="80"/>
    </location>
</feature>
<dbReference type="EMBL" id="CADCTL010000105">
    <property type="protein sequence ID" value="CAA9238787.1"/>
    <property type="molecule type" value="Genomic_DNA"/>
</dbReference>
<proteinExistence type="predicted"/>
<feature type="non-terminal residue" evidence="2">
    <location>
        <position position="1"/>
    </location>
</feature>
<name>A0A6J4I325_9PROT</name>
<evidence type="ECO:0000256" key="1">
    <source>
        <dbReference type="SAM" id="MobiDB-lite"/>
    </source>
</evidence>
<sequence>DGGRDDGRGWSWARRAAVAPARVRRGAAAAWRPGPGNRAAPAWRDGGHADHLARGVHGRWRNGAGDANRRRGARGGAAEL</sequence>
<dbReference type="AlphaFoldDB" id="A0A6J4I325"/>